<name>A0A6M3LED0_9ZZZZ</name>
<evidence type="ECO:0008006" key="2">
    <source>
        <dbReference type="Google" id="ProtNLM"/>
    </source>
</evidence>
<sequence>MALVVDDAASLVLNWLKVHADAAAIRALIYNGATNVLEAGDLTAQMLRTDMDARRTASETSKVLFLTVWDAGERPIGDWTFEQTVVIRIIDAGRGYRNIRAVRALFFDALDDDGGWTLTDVGSTGQGVLDLRYTGRSGYRQSREYDAGFEPLTFVARIQHEEA</sequence>
<dbReference type="EMBL" id="MT143094">
    <property type="protein sequence ID" value="QJA92763.1"/>
    <property type="molecule type" value="Genomic_DNA"/>
</dbReference>
<organism evidence="1">
    <name type="scientific">viral metagenome</name>
    <dbReference type="NCBI Taxonomy" id="1070528"/>
    <lineage>
        <taxon>unclassified sequences</taxon>
        <taxon>metagenomes</taxon>
        <taxon>organismal metagenomes</taxon>
    </lineage>
</organism>
<evidence type="ECO:0000313" key="1">
    <source>
        <dbReference type="EMBL" id="QJA92763.1"/>
    </source>
</evidence>
<reference evidence="1" key="1">
    <citation type="submission" date="2020-03" db="EMBL/GenBank/DDBJ databases">
        <title>The deep terrestrial virosphere.</title>
        <authorList>
            <person name="Holmfeldt K."/>
            <person name="Nilsson E."/>
            <person name="Simone D."/>
            <person name="Lopez-Fernandez M."/>
            <person name="Wu X."/>
            <person name="de Brujin I."/>
            <person name="Lundin D."/>
            <person name="Andersson A."/>
            <person name="Bertilsson S."/>
            <person name="Dopson M."/>
        </authorList>
    </citation>
    <scope>NUCLEOTIDE SEQUENCE</scope>
    <source>
        <strain evidence="1">MM415B04483</strain>
    </source>
</reference>
<accession>A0A6M3LED0</accession>
<proteinExistence type="predicted"/>
<dbReference type="AlphaFoldDB" id="A0A6M3LED0"/>
<protein>
    <recommendedName>
        <fullName evidence="2">Tail protein</fullName>
    </recommendedName>
</protein>
<gene>
    <name evidence="1" type="ORF">MM415B04483_0007</name>
</gene>